<sequence>MKNFALIKNGLPIQVVTPALDNTYSDGQYEHGGIWREFSNNISHHEILNDWYYKDGWYQRPASPGPYYHWQNEVESWVFDMDAARSAKSEVIRKACEDAILAGFQSLALGSPHQYPSDLEDQANLSSSVMRSTLPDSDPDQLYPFKCRSIEGVWEFRSHTAAQIQQVGRDSYAVILGHRQRHAQLQTLIQLARSETELEVIAWNQ</sequence>
<protein>
    <recommendedName>
        <fullName evidence="1">DUF4376 domain-containing protein</fullName>
    </recommendedName>
</protein>
<dbReference type="EMBL" id="CP000284">
    <property type="protein sequence ID" value="ABE50946.1"/>
    <property type="molecule type" value="Genomic_DNA"/>
</dbReference>
<dbReference type="AlphaFoldDB" id="Q1GXU1"/>
<name>Q1GXU1_METFK</name>
<dbReference type="Pfam" id="PF14301">
    <property type="entry name" value="DUF4376"/>
    <property type="match status" value="1"/>
</dbReference>
<dbReference type="STRING" id="265072.Mfla_2683"/>
<dbReference type="RefSeq" id="WP_011480899.1">
    <property type="nucleotide sequence ID" value="NC_007947.1"/>
</dbReference>
<dbReference type="InterPro" id="IPR025484">
    <property type="entry name" value="DUF4376"/>
</dbReference>
<dbReference type="OrthoDB" id="6692826at2"/>
<dbReference type="HOGENOM" id="CLU_1336202_0_0_4"/>
<organism evidence="2 3">
    <name type="scientific">Methylobacillus flagellatus (strain ATCC 51484 / DSM 6875 / VKM B-1610 / KT)</name>
    <dbReference type="NCBI Taxonomy" id="265072"/>
    <lineage>
        <taxon>Bacteria</taxon>
        <taxon>Pseudomonadati</taxon>
        <taxon>Pseudomonadota</taxon>
        <taxon>Betaproteobacteria</taxon>
        <taxon>Nitrosomonadales</taxon>
        <taxon>Methylophilaceae</taxon>
        <taxon>Methylobacillus</taxon>
    </lineage>
</organism>
<evidence type="ECO:0000259" key="1">
    <source>
        <dbReference type="Pfam" id="PF14301"/>
    </source>
</evidence>
<dbReference type="eggNOG" id="ENOG503313U">
    <property type="taxonomic scope" value="Bacteria"/>
</dbReference>
<keyword evidence="3" id="KW-1185">Reference proteome</keyword>
<evidence type="ECO:0000313" key="2">
    <source>
        <dbReference type="EMBL" id="ABE50946.1"/>
    </source>
</evidence>
<proteinExistence type="predicted"/>
<feature type="domain" description="DUF4376" evidence="1">
    <location>
        <begin position="84"/>
        <end position="192"/>
    </location>
</feature>
<evidence type="ECO:0000313" key="3">
    <source>
        <dbReference type="Proteomes" id="UP000002440"/>
    </source>
</evidence>
<dbReference type="KEGG" id="mfa:Mfla_2683"/>
<gene>
    <name evidence="2" type="ordered locus">Mfla_2683</name>
</gene>
<dbReference type="Proteomes" id="UP000002440">
    <property type="component" value="Chromosome"/>
</dbReference>
<reference evidence="2 3" key="1">
    <citation type="submission" date="2006-03" db="EMBL/GenBank/DDBJ databases">
        <title>Complete sequence of Methylobacillus flagellatus KT.</title>
        <authorList>
            <consortium name="US DOE Joint Genome Institute"/>
            <person name="Copeland A."/>
            <person name="Lucas S."/>
            <person name="Lapidus A."/>
            <person name="Barry K."/>
            <person name="Detter J.C."/>
            <person name="Glavina del Rio T."/>
            <person name="Hammon N."/>
            <person name="Israni S."/>
            <person name="Dalin E."/>
            <person name="Tice H."/>
            <person name="Pitluck S."/>
            <person name="Brettin T."/>
            <person name="Bruce D."/>
            <person name="Han C."/>
            <person name="Tapia R."/>
            <person name="Saunders E."/>
            <person name="Gilna P."/>
            <person name="Schmutz J."/>
            <person name="Larimer F."/>
            <person name="Land M."/>
            <person name="Kyrpides N."/>
            <person name="Anderson I."/>
            <person name="Richardson P."/>
        </authorList>
    </citation>
    <scope>NUCLEOTIDE SEQUENCE [LARGE SCALE GENOMIC DNA]</scope>
    <source>
        <strain evidence="3">KT / ATCC 51484 / DSM 6875</strain>
    </source>
</reference>
<accession>Q1GXU1</accession>